<organism evidence="2 3">
    <name type="scientific">Brachionus calyciflorus</name>
    <dbReference type="NCBI Taxonomy" id="104777"/>
    <lineage>
        <taxon>Eukaryota</taxon>
        <taxon>Metazoa</taxon>
        <taxon>Spiralia</taxon>
        <taxon>Gnathifera</taxon>
        <taxon>Rotifera</taxon>
        <taxon>Eurotatoria</taxon>
        <taxon>Monogononta</taxon>
        <taxon>Pseudotrocha</taxon>
        <taxon>Ploima</taxon>
        <taxon>Brachionidae</taxon>
        <taxon>Brachionus</taxon>
    </lineage>
</organism>
<proteinExistence type="predicted"/>
<keyword evidence="1" id="KW-0812">Transmembrane</keyword>
<comment type="caution">
    <text evidence="2">The sequence shown here is derived from an EMBL/GenBank/DDBJ whole genome shotgun (WGS) entry which is preliminary data.</text>
</comment>
<keyword evidence="1" id="KW-1133">Transmembrane helix</keyword>
<sequence length="570" mass="66930">MLYLYFKFYVIFLPIINCLNNSNKFVPRTVKELQYIKIENFHYCQMYLKNNQEIGCSSSSSSMKGRLFIMKNQREEFNYLKDSLDSFVVYFQNNSSESLINQSLNLPNVQGILVSDINSEWSKIETKKPIIFIKDQRSINLINKMYQNCSKLSENNTSLFSTSQMCYLKLDTFMKSAKNSVTCIRRSSNFSLASFFYKFLFFDKNVKDEILCQNMRTSFWTSLIYGKTRENKSTFLVITKLEEIEIMKSNKEKFRSYSNIIFLGLAEYLSHYKQEILANNFDLVFGYILNDDSTSSNSIADLLSKSIMENGLRNLGHKTNYGFSELKPDNILKVLEIDTLNYPHYTKENFISLRNCSDFINKTISGFFLKKFSVDCEVLIEPNENLPENSIFKNRLFYNSAMNMVKNVYLEFILNETIFHVQNLSKNVLNSFKLKEKNTLEVNKTLLRAMIKCFLMSNCQNLNEIYKKSDYEVTSLIHSFNEPIECSKLEPNEKRYVFNFSNNCRLLSLVKTKDLYGHYWAKSSQLMEPRLEIYIQSSTMIQLLPIYVSFFSVLISCVVIYYFKDVIVKK</sequence>
<evidence type="ECO:0008006" key="4">
    <source>
        <dbReference type="Google" id="ProtNLM"/>
    </source>
</evidence>
<name>A0A813NXG3_9BILA</name>
<dbReference type="Proteomes" id="UP000663879">
    <property type="component" value="Unassembled WGS sequence"/>
</dbReference>
<dbReference type="GO" id="GO:0005886">
    <property type="term" value="C:plasma membrane"/>
    <property type="evidence" value="ECO:0007669"/>
    <property type="project" value="TreeGrafter"/>
</dbReference>
<dbReference type="GO" id="GO:0016485">
    <property type="term" value="P:protein processing"/>
    <property type="evidence" value="ECO:0007669"/>
    <property type="project" value="InterPro"/>
</dbReference>
<protein>
    <recommendedName>
        <fullName evidence="4">Nicastrin</fullName>
    </recommendedName>
</protein>
<evidence type="ECO:0000256" key="1">
    <source>
        <dbReference type="SAM" id="Phobius"/>
    </source>
</evidence>
<dbReference type="PANTHER" id="PTHR21092:SF0">
    <property type="entry name" value="NICASTRIN"/>
    <property type="match status" value="1"/>
</dbReference>
<dbReference type="AlphaFoldDB" id="A0A813NXG3"/>
<feature type="transmembrane region" description="Helical" evidence="1">
    <location>
        <begin position="544"/>
        <end position="563"/>
    </location>
</feature>
<keyword evidence="3" id="KW-1185">Reference proteome</keyword>
<dbReference type="PANTHER" id="PTHR21092">
    <property type="entry name" value="NICASTRIN"/>
    <property type="match status" value="1"/>
</dbReference>
<evidence type="ECO:0000313" key="2">
    <source>
        <dbReference type="EMBL" id="CAF0742858.1"/>
    </source>
</evidence>
<dbReference type="InterPro" id="IPR008710">
    <property type="entry name" value="Nicastrin"/>
</dbReference>
<dbReference type="EMBL" id="CAJNOC010000310">
    <property type="protein sequence ID" value="CAF0742858.1"/>
    <property type="molecule type" value="Genomic_DNA"/>
</dbReference>
<keyword evidence="1" id="KW-0472">Membrane</keyword>
<evidence type="ECO:0000313" key="3">
    <source>
        <dbReference type="Proteomes" id="UP000663879"/>
    </source>
</evidence>
<reference evidence="2" key="1">
    <citation type="submission" date="2021-02" db="EMBL/GenBank/DDBJ databases">
        <authorList>
            <person name="Nowell W R."/>
        </authorList>
    </citation>
    <scope>NUCLEOTIDE SEQUENCE</scope>
    <source>
        <strain evidence="2">Ploen Becks lab</strain>
    </source>
</reference>
<accession>A0A813NXG3</accession>
<gene>
    <name evidence="2" type="ORF">OXX778_LOCUS3489</name>
</gene>